<organism evidence="1 2">
    <name type="scientific">Roseomonas fluvialis</name>
    <dbReference type="NCBI Taxonomy" id="1750527"/>
    <lineage>
        <taxon>Bacteria</taxon>
        <taxon>Pseudomonadati</taxon>
        <taxon>Pseudomonadota</taxon>
        <taxon>Alphaproteobacteria</taxon>
        <taxon>Acetobacterales</taxon>
        <taxon>Roseomonadaceae</taxon>
        <taxon>Roseomonas</taxon>
    </lineage>
</organism>
<proteinExistence type="predicted"/>
<gene>
    <name evidence="1" type="ORF">Rmf_08040</name>
</gene>
<keyword evidence="2" id="KW-1185">Reference proteome</keyword>
<evidence type="ECO:0008006" key="3">
    <source>
        <dbReference type="Google" id="ProtNLM"/>
    </source>
</evidence>
<reference evidence="1 2" key="1">
    <citation type="journal article" date="2016" name="Microbes Environ.">
        <title>Phylogenetically diverse aerobic anoxygenic phototrophic bacteria isolated from epilithic biofilms in Tama river, Japan.</title>
        <authorList>
            <person name="Hirose S."/>
            <person name="Matsuura K."/>
            <person name="Haruta S."/>
        </authorList>
    </citation>
    <scope>NUCLEOTIDE SEQUENCE [LARGE SCALE GENOMIC DNA]</scope>
    <source>
        <strain evidence="1 2">S08</strain>
    </source>
</reference>
<dbReference type="EMBL" id="AP025637">
    <property type="protein sequence ID" value="BDG70875.1"/>
    <property type="molecule type" value="Genomic_DNA"/>
</dbReference>
<protein>
    <recommendedName>
        <fullName evidence="3">DUF3576 domain-containing protein</fullName>
    </recommendedName>
</protein>
<evidence type="ECO:0000313" key="1">
    <source>
        <dbReference type="EMBL" id="BDG70875.1"/>
    </source>
</evidence>
<evidence type="ECO:0000313" key="2">
    <source>
        <dbReference type="Proteomes" id="UP000831327"/>
    </source>
</evidence>
<dbReference type="Proteomes" id="UP000831327">
    <property type="component" value="Chromosome"/>
</dbReference>
<sequence length="200" mass="22009">MPAPPDRTVAEPPLQSLLCRARLTRRTIAALSVLAFPLPTRSAVFSHGSQPTDSAARSWWLANSGRQPVNPDETAFVWQAVLEILGFTGLPSSDAIPERVQTAWWSPDDDASAAAIILIQDRAAADDLFRVTVDVMPSRRLRRDMLRVRIDRMTAGTPVPGATAHASATGLERRILDRAFALRSNARQADPARWPRWPGE</sequence>
<accession>A0ABM7XZH1</accession>
<name>A0ABM7XZH1_9PROT</name>